<reference evidence="2" key="2">
    <citation type="submission" date="2020-11" db="EMBL/GenBank/DDBJ databases">
        <authorList>
            <person name="McCartney M.A."/>
            <person name="Auch B."/>
            <person name="Kono T."/>
            <person name="Mallez S."/>
            <person name="Becker A."/>
            <person name="Gohl D.M."/>
            <person name="Silverstein K.A.T."/>
            <person name="Koren S."/>
            <person name="Bechman K.B."/>
            <person name="Herman A."/>
            <person name="Abrahante J.E."/>
            <person name="Garbe J."/>
        </authorList>
    </citation>
    <scope>NUCLEOTIDE SEQUENCE</scope>
    <source>
        <strain evidence="2">Duluth1</strain>
        <tissue evidence="2">Whole animal</tissue>
    </source>
</reference>
<protein>
    <submittedName>
        <fullName evidence="2">Uncharacterized protein</fullName>
    </submittedName>
</protein>
<dbReference type="AlphaFoldDB" id="A0A9D4GZV6"/>
<proteinExistence type="predicted"/>
<keyword evidence="3" id="KW-1185">Reference proteome</keyword>
<comment type="caution">
    <text evidence="2">The sequence shown here is derived from an EMBL/GenBank/DDBJ whole genome shotgun (WGS) entry which is preliminary data.</text>
</comment>
<sequence>MAIAPRKALQDTGDTSFQSTLHLGITGGSNQRSLDWEASVLPQDHGSATISVISDHSDYLEDSLQHNESISEKNENCPTSPGGQVLRPIGTIFELMKMRPHPGSHAFQQTRIIFKLNSRI</sequence>
<accession>A0A9D4GZV6</accession>
<evidence type="ECO:0000313" key="3">
    <source>
        <dbReference type="Proteomes" id="UP000828390"/>
    </source>
</evidence>
<dbReference type="EMBL" id="JAIWYP010000005">
    <property type="protein sequence ID" value="KAH3824848.1"/>
    <property type="molecule type" value="Genomic_DNA"/>
</dbReference>
<organism evidence="2 3">
    <name type="scientific">Dreissena polymorpha</name>
    <name type="common">Zebra mussel</name>
    <name type="synonym">Mytilus polymorpha</name>
    <dbReference type="NCBI Taxonomy" id="45954"/>
    <lineage>
        <taxon>Eukaryota</taxon>
        <taxon>Metazoa</taxon>
        <taxon>Spiralia</taxon>
        <taxon>Lophotrochozoa</taxon>
        <taxon>Mollusca</taxon>
        <taxon>Bivalvia</taxon>
        <taxon>Autobranchia</taxon>
        <taxon>Heteroconchia</taxon>
        <taxon>Euheterodonta</taxon>
        <taxon>Imparidentia</taxon>
        <taxon>Neoheterodontei</taxon>
        <taxon>Myida</taxon>
        <taxon>Dreissenoidea</taxon>
        <taxon>Dreissenidae</taxon>
        <taxon>Dreissena</taxon>
    </lineage>
</organism>
<feature type="compositionally biased region" description="Basic and acidic residues" evidence="1">
    <location>
        <begin position="65"/>
        <end position="75"/>
    </location>
</feature>
<name>A0A9D4GZV6_DREPO</name>
<evidence type="ECO:0000313" key="2">
    <source>
        <dbReference type="EMBL" id="KAH3824848.1"/>
    </source>
</evidence>
<feature type="region of interest" description="Disordered" evidence="1">
    <location>
        <begin position="65"/>
        <end position="84"/>
    </location>
</feature>
<evidence type="ECO:0000256" key="1">
    <source>
        <dbReference type="SAM" id="MobiDB-lite"/>
    </source>
</evidence>
<dbReference type="Proteomes" id="UP000828390">
    <property type="component" value="Unassembled WGS sequence"/>
</dbReference>
<gene>
    <name evidence="2" type="ORF">DPMN_126702</name>
</gene>
<reference evidence="2" key="1">
    <citation type="journal article" date="2019" name="bioRxiv">
        <title>The Genome of the Zebra Mussel, Dreissena polymorpha: A Resource for Invasive Species Research.</title>
        <authorList>
            <person name="McCartney M.A."/>
            <person name="Auch B."/>
            <person name="Kono T."/>
            <person name="Mallez S."/>
            <person name="Zhang Y."/>
            <person name="Obille A."/>
            <person name="Becker A."/>
            <person name="Abrahante J.E."/>
            <person name="Garbe J."/>
            <person name="Badalamenti J.P."/>
            <person name="Herman A."/>
            <person name="Mangelson H."/>
            <person name="Liachko I."/>
            <person name="Sullivan S."/>
            <person name="Sone E.D."/>
            <person name="Koren S."/>
            <person name="Silverstein K.A.T."/>
            <person name="Beckman K.B."/>
            <person name="Gohl D.M."/>
        </authorList>
    </citation>
    <scope>NUCLEOTIDE SEQUENCE</scope>
    <source>
        <strain evidence="2">Duluth1</strain>
        <tissue evidence="2">Whole animal</tissue>
    </source>
</reference>